<evidence type="ECO:0000313" key="8">
    <source>
        <dbReference type="RefSeq" id="XP_047735782.1"/>
    </source>
</evidence>
<protein>
    <submittedName>
        <fullName evidence="8">Segmentation protein Runt isoform X1</fullName>
    </submittedName>
</protein>
<feature type="compositionally biased region" description="Low complexity" evidence="5">
    <location>
        <begin position="442"/>
        <end position="475"/>
    </location>
</feature>
<comment type="subcellular location">
    <subcellularLocation>
        <location evidence="1">Nucleus</location>
    </subcellularLocation>
</comment>
<organism evidence="7 8">
    <name type="scientific">Hyalella azteca</name>
    <name type="common">Amphipod</name>
    <dbReference type="NCBI Taxonomy" id="294128"/>
    <lineage>
        <taxon>Eukaryota</taxon>
        <taxon>Metazoa</taxon>
        <taxon>Ecdysozoa</taxon>
        <taxon>Arthropoda</taxon>
        <taxon>Crustacea</taxon>
        <taxon>Multicrustacea</taxon>
        <taxon>Malacostraca</taxon>
        <taxon>Eumalacostraca</taxon>
        <taxon>Peracarida</taxon>
        <taxon>Amphipoda</taxon>
        <taxon>Senticaudata</taxon>
        <taxon>Talitrida</taxon>
        <taxon>Talitroidea</taxon>
        <taxon>Hyalellidae</taxon>
        <taxon>Hyalella</taxon>
    </lineage>
</organism>
<dbReference type="OrthoDB" id="10029800at2759"/>
<feature type="domain" description="Runt" evidence="6">
    <location>
        <begin position="18"/>
        <end position="146"/>
    </location>
</feature>
<dbReference type="RefSeq" id="XP_047735782.1">
    <property type="nucleotide sequence ID" value="XM_047879826.1"/>
</dbReference>
<keyword evidence="4" id="KW-0539">Nucleus</keyword>
<keyword evidence="2" id="KW-0805">Transcription regulation</keyword>
<sequence length="491" mass="51258">MTVTWPPAREMTTDVLGSPIGASDPPGGELIKTGSPNILCSPIPSHWRSNKSLPTSFRVVALDEVKDGTTVNVRVGNDDNFCGELRNNTAPMKGQVAKFNDLRFVGRSGRGKSFSLSIIINTTPMQITTLTKAIKVTVDGPREPRNKSPGHSGWGFPLGYHPLLDSHLSSLGYLNPGLFGHLGHSKALELSRAGGVATWLDAWRSSSGLLPSLPSSSLHSPFQAALHASSLAAASLNPSVASAADFCTRSRLQHHTAGTADVAPCLRCRGCETGGDCTQTPPSPLTSPTLSSTPPPRSPSSPAITKSPCTSSSSSFLQSSNSCFSSVLSAFSVPSSSLLNTSHSPTSSSLLPPSHSLTNVLRNHPLNGPGLSLVSSSRSLPLSLSPSRPLSFSRHASPSRGSVHLAQSPQRSSVLHSPSLLPPLGTAESPTPRSPSPPPLLPRSLLSATINGSPSSSVSNSSSSSSSYSPTTSSSFKLTGRSTESKVWRPY</sequence>
<dbReference type="Pfam" id="PF00853">
    <property type="entry name" value="Runt"/>
    <property type="match status" value="1"/>
</dbReference>
<feature type="region of interest" description="Disordered" evidence="5">
    <location>
        <begin position="1"/>
        <end position="22"/>
    </location>
</feature>
<evidence type="ECO:0000256" key="3">
    <source>
        <dbReference type="ARBA" id="ARBA00023163"/>
    </source>
</evidence>
<dbReference type="PANTHER" id="PTHR11950">
    <property type="entry name" value="RUNT RELATED"/>
    <property type="match status" value="1"/>
</dbReference>
<reference evidence="8" key="1">
    <citation type="submission" date="2025-08" db="UniProtKB">
        <authorList>
            <consortium name="RefSeq"/>
        </authorList>
    </citation>
    <scope>IDENTIFICATION</scope>
    <source>
        <tissue evidence="8">Whole organism</tissue>
    </source>
</reference>
<feature type="compositionally biased region" description="Low complexity" evidence="5">
    <location>
        <begin position="412"/>
        <end position="424"/>
    </location>
</feature>
<dbReference type="GO" id="GO:0000981">
    <property type="term" value="F:DNA-binding transcription factor activity, RNA polymerase II-specific"/>
    <property type="evidence" value="ECO:0007669"/>
    <property type="project" value="TreeGrafter"/>
</dbReference>
<dbReference type="Gene3D" id="2.60.40.720">
    <property type="match status" value="1"/>
</dbReference>
<evidence type="ECO:0000256" key="5">
    <source>
        <dbReference type="SAM" id="MobiDB-lite"/>
    </source>
</evidence>
<dbReference type="KEGG" id="hazt:108676864"/>
<feature type="compositionally biased region" description="Low complexity" evidence="5">
    <location>
        <begin position="375"/>
        <end position="394"/>
    </location>
</feature>
<dbReference type="InterPro" id="IPR012346">
    <property type="entry name" value="p53/RUNT-type_TF_DNA-bd_sf"/>
</dbReference>
<dbReference type="PANTHER" id="PTHR11950:SF31">
    <property type="entry name" value="SEGMENTATION PROTEIN RUNT"/>
    <property type="match status" value="1"/>
</dbReference>
<keyword evidence="3" id="KW-0804">Transcription</keyword>
<dbReference type="InterPro" id="IPR013524">
    <property type="entry name" value="Runt_dom"/>
</dbReference>
<evidence type="ECO:0000256" key="1">
    <source>
        <dbReference type="ARBA" id="ARBA00004123"/>
    </source>
</evidence>
<proteinExistence type="predicted"/>
<dbReference type="InterPro" id="IPR000040">
    <property type="entry name" value="AML1_Runt"/>
</dbReference>
<dbReference type="InterPro" id="IPR008967">
    <property type="entry name" value="p53-like_TF_DNA-bd_sf"/>
</dbReference>
<name>A0A979FGP9_HYAAZ</name>
<dbReference type="AlphaFoldDB" id="A0A979FGP9"/>
<dbReference type="GeneID" id="108676864"/>
<gene>
    <name evidence="8" type="primary">LOC108676864</name>
</gene>
<accession>A0A979FGP9</accession>
<dbReference type="SUPFAM" id="SSF49417">
    <property type="entry name" value="p53-like transcription factors"/>
    <property type="match status" value="1"/>
</dbReference>
<evidence type="ECO:0000259" key="6">
    <source>
        <dbReference type="PROSITE" id="PS51062"/>
    </source>
</evidence>
<keyword evidence="7" id="KW-1185">Reference proteome</keyword>
<dbReference type="PRINTS" id="PR00967">
    <property type="entry name" value="ONCOGENEAML1"/>
</dbReference>
<evidence type="ECO:0000256" key="2">
    <source>
        <dbReference type="ARBA" id="ARBA00023015"/>
    </source>
</evidence>
<dbReference type="GO" id="GO:0005524">
    <property type="term" value="F:ATP binding"/>
    <property type="evidence" value="ECO:0007669"/>
    <property type="project" value="InterPro"/>
</dbReference>
<feature type="region of interest" description="Disordered" evidence="5">
    <location>
        <begin position="277"/>
        <end position="307"/>
    </location>
</feature>
<dbReference type="GO" id="GO:0005634">
    <property type="term" value="C:nucleus"/>
    <property type="evidence" value="ECO:0007669"/>
    <property type="project" value="UniProtKB-SubCell"/>
</dbReference>
<evidence type="ECO:0000313" key="7">
    <source>
        <dbReference type="Proteomes" id="UP000694843"/>
    </source>
</evidence>
<dbReference type="PROSITE" id="PS51062">
    <property type="entry name" value="RUNT"/>
    <property type="match status" value="1"/>
</dbReference>
<dbReference type="GO" id="GO:0000978">
    <property type="term" value="F:RNA polymerase II cis-regulatory region sequence-specific DNA binding"/>
    <property type="evidence" value="ECO:0007669"/>
    <property type="project" value="TreeGrafter"/>
</dbReference>
<feature type="region of interest" description="Disordered" evidence="5">
    <location>
        <begin position="375"/>
        <end position="491"/>
    </location>
</feature>
<evidence type="ECO:0000256" key="4">
    <source>
        <dbReference type="ARBA" id="ARBA00023242"/>
    </source>
</evidence>
<dbReference type="Proteomes" id="UP000694843">
    <property type="component" value="Unplaced"/>
</dbReference>
<feature type="compositionally biased region" description="Pro residues" evidence="5">
    <location>
        <begin position="432"/>
        <end position="441"/>
    </location>
</feature>